<dbReference type="AlphaFoldDB" id="A0A833UYQ6"/>
<evidence type="ECO:0000313" key="1">
    <source>
        <dbReference type="EMBL" id="KAF1034514.1"/>
    </source>
</evidence>
<name>A0A833UYQ6_BURL3</name>
<dbReference type="EMBL" id="WNDV01000022">
    <property type="protein sequence ID" value="KAF1034514.1"/>
    <property type="molecule type" value="Genomic_DNA"/>
</dbReference>
<gene>
    <name evidence="1" type="ORF">GAK33_05595</name>
</gene>
<accession>A0A833UYQ6</accession>
<reference evidence="2" key="1">
    <citation type="journal article" date="2020" name="MBio">
        <title>Horizontal gene transfer to a defensive symbiont with a reduced genome amongst a multipartite beetle microbiome.</title>
        <authorList>
            <person name="Waterworth S.C."/>
            <person name="Florez L.V."/>
            <person name="Rees E.R."/>
            <person name="Hertweck C."/>
            <person name="Kaltenpoth M."/>
            <person name="Kwan J.C."/>
        </authorList>
    </citation>
    <scope>NUCLEOTIDE SEQUENCE [LARGE SCALE GENOMIC DNA]</scope>
</reference>
<protein>
    <submittedName>
        <fullName evidence="1">Uncharacterized protein</fullName>
    </submittedName>
</protein>
<comment type="caution">
    <text evidence="1">The sequence shown here is derived from an EMBL/GenBank/DDBJ whole genome shotgun (WGS) entry which is preliminary data.</text>
</comment>
<organism evidence="1 2">
    <name type="scientific">Burkholderia lata (strain ATCC 17760 / DSM 23089 / LMG 22485 / NCIMB 9086 / R18194 / 383)</name>
    <dbReference type="NCBI Taxonomy" id="482957"/>
    <lineage>
        <taxon>Bacteria</taxon>
        <taxon>Pseudomonadati</taxon>
        <taxon>Pseudomonadota</taxon>
        <taxon>Betaproteobacteria</taxon>
        <taxon>Burkholderiales</taxon>
        <taxon>Burkholderiaceae</taxon>
        <taxon>Burkholderia</taxon>
        <taxon>Burkholderia cepacia complex</taxon>
    </lineage>
</organism>
<evidence type="ECO:0000313" key="2">
    <source>
        <dbReference type="Proteomes" id="UP000467522"/>
    </source>
</evidence>
<sequence length="202" mass="22172">MRIGRLAVDAHRVGQRRRDVACEHDEFRVIDAAHVRVETRGCDALDPGSADVGCVAYHRAVADLADVAGEIDRCELGHARLLQLPLARMDDNVAPDHGQARVEAVEAHVLGAVGVDDHVAYLELIAVRRRTRLRPCELQRACCAANGKAEGRRVLLDQLQCLVDRSRRVAGLGKSTETRDGNRGDGQQTRQFLHVIPRVISG</sequence>
<dbReference type="Proteomes" id="UP000467522">
    <property type="component" value="Unassembled WGS sequence"/>
</dbReference>
<proteinExistence type="predicted"/>